<comment type="caution">
    <text evidence="1">The sequence shown here is derived from an EMBL/GenBank/DDBJ whole genome shotgun (WGS) entry which is preliminary data.</text>
</comment>
<keyword evidence="1" id="KW-0808">Transferase</keyword>
<keyword evidence="2" id="KW-1185">Reference proteome</keyword>
<dbReference type="RefSeq" id="WP_121937615.1">
    <property type="nucleotide sequence ID" value="NZ_REFR01000009.1"/>
</dbReference>
<dbReference type="SUPFAM" id="SSF52540">
    <property type="entry name" value="P-loop containing nucleoside triphosphate hydrolases"/>
    <property type="match status" value="1"/>
</dbReference>
<dbReference type="InterPro" id="IPR027417">
    <property type="entry name" value="P-loop_NTPase"/>
</dbReference>
<protein>
    <submittedName>
        <fullName evidence="1">Sulfotransferase family protein</fullName>
    </submittedName>
</protein>
<name>A0A3M0CS69_9PROT</name>
<dbReference type="Proteomes" id="UP000271227">
    <property type="component" value="Unassembled WGS sequence"/>
</dbReference>
<sequence length="219" mass="24786">MDRVQHVFIVTYGRSGSTLLQTVLNGIDGYCIRGENNNVLLPVYRAVQRLRRARQRHMAGVSPTSPWFGLDGADPDALARHMCDAVRQTVLHVPSGTRVAGFKEVRYDEIETADEFNGYLDFLADRFGGARFVFNMRAGAAVARSKRWRDDPVDVVLRRVADMDRRFAAYAARRPETSFLIRYEDYDGSLQGLKPLFDFLGEPFDMDSVGKILGVRLPH</sequence>
<dbReference type="GO" id="GO:0016740">
    <property type="term" value="F:transferase activity"/>
    <property type="evidence" value="ECO:0007669"/>
    <property type="project" value="UniProtKB-KW"/>
</dbReference>
<dbReference type="AlphaFoldDB" id="A0A3M0CS69"/>
<gene>
    <name evidence="1" type="ORF">BXY39_0940</name>
</gene>
<dbReference type="Pfam" id="PF13469">
    <property type="entry name" value="Sulfotransfer_3"/>
    <property type="match status" value="1"/>
</dbReference>
<reference evidence="1 2" key="1">
    <citation type="submission" date="2018-10" db="EMBL/GenBank/DDBJ databases">
        <title>Genomic Encyclopedia of Archaeal and Bacterial Type Strains, Phase II (KMG-II): from individual species to whole genera.</title>
        <authorList>
            <person name="Goeker M."/>
        </authorList>
    </citation>
    <scope>NUCLEOTIDE SEQUENCE [LARGE SCALE GENOMIC DNA]</scope>
    <source>
        <strain evidence="1 2">DSM 25217</strain>
    </source>
</reference>
<evidence type="ECO:0000313" key="2">
    <source>
        <dbReference type="Proteomes" id="UP000271227"/>
    </source>
</evidence>
<dbReference type="Gene3D" id="3.40.50.300">
    <property type="entry name" value="P-loop containing nucleotide triphosphate hydrolases"/>
    <property type="match status" value="1"/>
</dbReference>
<dbReference type="OrthoDB" id="4169204at2"/>
<evidence type="ECO:0000313" key="1">
    <source>
        <dbReference type="EMBL" id="RMB12444.1"/>
    </source>
</evidence>
<proteinExistence type="predicted"/>
<organism evidence="1 2">
    <name type="scientific">Eilatimonas milleporae</name>
    <dbReference type="NCBI Taxonomy" id="911205"/>
    <lineage>
        <taxon>Bacteria</taxon>
        <taxon>Pseudomonadati</taxon>
        <taxon>Pseudomonadota</taxon>
        <taxon>Alphaproteobacteria</taxon>
        <taxon>Kordiimonadales</taxon>
        <taxon>Kordiimonadaceae</taxon>
        <taxon>Eilatimonas</taxon>
    </lineage>
</organism>
<dbReference type="InParanoid" id="A0A3M0CS69"/>
<dbReference type="EMBL" id="REFR01000009">
    <property type="protein sequence ID" value="RMB12444.1"/>
    <property type="molecule type" value="Genomic_DNA"/>
</dbReference>
<accession>A0A3M0CS69</accession>